<dbReference type="Gene3D" id="2.40.50.140">
    <property type="entry name" value="Nucleic acid-binding proteins"/>
    <property type="match status" value="1"/>
</dbReference>
<reference evidence="1" key="1">
    <citation type="submission" date="2019-08" db="EMBL/GenBank/DDBJ databases">
        <title>Marinilactibacillus psychrotolerans M13-2T whole genome sequencing project.</title>
        <authorList>
            <person name="Ishikawa M."/>
            <person name="Suzuki T."/>
            <person name="Matsutani M."/>
        </authorList>
    </citation>
    <scope>NUCLEOTIDE SEQUENCE</scope>
    <source>
        <strain evidence="1">M13-2T</strain>
    </source>
</reference>
<name>A0AAV3WT10_9LACT</name>
<dbReference type="Pfam" id="PF11518">
    <property type="entry name" value="DUF3221"/>
    <property type="match status" value="1"/>
</dbReference>
<accession>A0AAV3WT10</accession>
<proteinExistence type="predicted"/>
<dbReference type="InterPro" id="IPR021598">
    <property type="entry name" value="DUF3221"/>
</dbReference>
<comment type="caution">
    <text evidence="1">The sequence shown here is derived from an EMBL/GenBank/DDBJ whole genome shotgun (WGS) entry which is preliminary data.</text>
</comment>
<dbReference type="InterPro" id="IPR012340">
    <property type="entry name" value="NA-bd_OB-fold"/>
</dbReference>
<protein>
    <recommendedName>
        <fullName evidence="3">DUF3221 domain-containing protein</fullName>
    </recommendedName>
</protein>
<evidence type="ECO:0000313" key="2">
    <source>
        <dbReference type="Proteomes" id="UP000887127"/>
    </source>
</evidence>
<evidence type="ECO:0008006" key="3">
    <source>
        <dbReference type="Google" id="ProtNLM"/>
    </source>
</evidence>
<dbReference type="Proteomes" id="UP000887127">
    <property type="component" value="Unassembled WGS sequence"/>
</dbReference>
<dbReference type="EMBL" id="BKBI01000004">
    <property type="protein sequence ID" value="GEQ35102.1"/>
    <property type="molecule type" value="Genomic_DNA"/>
</dbReference>
<dbReference type="AlphaFoldDB" id="A0AAV3WT10"/>
<organism evidence="1 2">
    <name type="scientific">Marinilactibacillus psychrotolerans</name>
    <dbReference type="NCBI Taxonomy" id="191770"/>
    <lineage>
        <taxon>Bacteria</taxon>
        <taxon>Bacillati</taxon>
        <taxon>Bacillota</taxon>
        <taxon>Bacilli</taxon>
        <taxon>Lactobacillales</taxon>
        <taxon>Carnobacteriaceae</taxon>
        <taxon>Marinilactibacillus</taxon>
    </lineage>
</organism>
<gene>
    <name evidence="1" type="ORF">M132T_06100</name>
</gene>
<evidence type="ECO:0000313" key="1">
    <source>
        <dbReference type="EMBL" id="GEQ35102.1"/>
    </source>
</evidence>
<sequence length="163" mass="18034">MSLLGFNSEIGISYLSIKKLYVSDNNNVIPTTSIVRARNLFANSSDIRNTLSPTVIWFFVHFFIIIMTGCAQIKLSEPDLTGYVIHKNDSSLLIVSNVAVDYSSTDGSKEFYDAVSANNTPENVETGDLVEVWYDGIVLESYPAQEEIRSLNIISSEQPEGAI</sequence>